<dbReference type="GeneID" id="38785943"/>
<dbReference type="AlphaFoldDB" id="A0A401H3K5"/>
<evidence type="ECO:0000313" key="1">
    <source>
        <dbReference type="EMBL" id="GBE89026.1"/>
    </source>
</evidence>
<reference evidence="1 2" key="1">
    <citation type="journal article" date="2018" name="Sci. Rep.">
        <title>Genome sequence of the cauliflower mushroom Sparassis crispa (Hanabiratake) and its association with beneficial usage.</title>
        <authorList>
            <person name="Kiyama R."/>
            <person name="Furutani Y."/>
            <person name="Kawaguchi K."/>
            <person name="Nakanishi T."/>
        </authorList>
    </citation>
    <scope>NUCLEOTIDE SEQUENCE [LARGE SCALE GENOMIC DNA]</scope>
</reference>
<protein>
    <submittedName>
        <fullName evidence="1">Uncharacterized protein</fullName>
    </submittedName>
</protein>
<proteinExistence type="predicted"/>
<evidence type="ECO:0000313" key="2">
    <source>
        <dbReference type="Proteomes" id="UP000287166"/>
    </source>
</evidence>
<comment type="caution">
    <text evidence="1">The sequence shown here is derived from an EMBL/GenBank/DDBJ whole genome shotgun (WGS) entry which is preliminary data.</text>
</comment>
<dbReference type="EMBL" id="BFAD01000015">
    <property type="protein sequence ID" value="GBE89026.1"/>
    <property type="molecule type" value="Genomic_DNA"/>
</dbReference>
<dbReference type="InParanoid" id="A0A401H3K5"/>
<organism evidence="1 2">
    <name type="scientific">Sparassis crispa</name>
    <dbReference type="NCBI Taxonomy" id="139825"/>
    <lineage>
        <taxon>Eukaryota</taxon>
        <taxon>Fungi</taxon>
        <taxon>Dikarya</taxon>
        <taxon>Basidiomycota</taxon>
        <taxon>Agaricomycotina</taxon>
        <taxon>Agaricomycetes</taxon>
        <taxon>Polyporales</taxon>
        <taxon>Sparassidaceae</taxon>
        <taxon>Sparassis</taxon>
    </lineage>
</organism>
<keyword evidence="2" id="KW-1185">Reference proteome</keyword>
<dbReference type="RefSeq" id="XP_027619939.1">
    <property type="nucleotide sequence ID" value="XM_027764138.1"/>
</dbReference>
<dbReference type="Proteomes" id="UP000287166">
    <property type="component" value="Unassembled WGS sequence"/>
</dbReference>
<accession>A0A401H3K5</accession>
<name>A0A401H3K5_9APHY</name>
<sequence>MSSLWNESFSAYKNGPVECSPQARDDMASIELDWSGSGLPCSREFLLAGRGNEVSSAGVAGFIGHSDLNSHILDSVLPNMSNAEVIQANGASSHDDNLPAPSPSHAIVGRLYGRPAPYMPAGDTSRRGCPPATFSRIPATERSHFPMAKPPPSDHSPFSSNMRNTWNPQTRSMCVAPDPAAEPAPPHATVIQAQANYGLSPAAFTLGFWSTTSSPCP</sequence>
<gene>
    <name evidence="1" type="ORF">SCP_1500280</name>
</gene>